<comment type="similarity">
    <text evidence="2">Belongs to the citrate synthase family.</text>
</comment>
<protein>
    <recommendedName>
        <fullName evidence="3">citrate synthase (unknown stereospecificity)</fullName>
        <ecNumber evidence="3">2.3.3.16</ecNumber>
    </recommendedName>
</protein>
<accession>A0ABW4LA50</accession>
<dbReference type="InterPro" id="IPR002020">
    <property type="entry name" value="Citrate_synthase"/>
</dbReference>
<dbReference type="EMBL" id="JBHUEE010000007">
    <property type="protein sequence ID" value="MFD1718931.1"/>
    <property type="molecule type" value="Genomic_DNA"/>
</dbReference>
<dbReference type="Gene3D" id="1.10.230.10">
    <property type="entry name" value="Cytochrome P450-Terp, domain 2"/>
    <property type="match status" value="1"/>
</dbReference>
<feature type="region of interest" description="Disordered" evidence="5">
    <location>
        <begin position="174"/>
        <end position="202"/>
    </location>
</feature>
<evidence type="ECO:0000256" key="4">
    <source>
        <dbReference type="ARBA" id="ARBA00022679"/>
    </source>
</evidence>
<dbReference type="InterPro" id="IPR036969">
    <property type="entry name" value="Citrate_synthase_sf"/>
</dbReference>
<proteinExistence type="inferred from homology"/>
<dbReference type="PRINTS" id="PR00143">
    <property type="entry name" value="CITRTSNTHASE"/>
</dbReference>
<evidence type="ECO:0000256" key="1">
    <source>
        <dbReference type="ARBA" id="ARBA00005163"/>
    </source>
</evidence>
<evidence type="ECO:0000313" key="7">
    <source>
        <dbReference type="Proteomes" id="UP001597277"/>
    </source>
</evidence>
<organism evidence="6 7">
    <name type="scientific">Georgenia deserti</name>
    <dbReference type="NCBI Taxonomy" id="2093781"/>
    <lineage>
        <taxon>Bacteria</taxon>
        <taxon>Bacillati</taxon>
        <taxon>Actinomycetota</taxon>
        <taxon>Actinomycetes</taxon>
        <taxon>Micrococcales</taxon>
        <taxon>Bogoriellaceae</taxon>
        <taxon>Georgenia</taxon>
    </lineage>
</organism>
<dbReference type="SUPFAM" id="SSF48256">
    <property type="entry name" value="Citrate synthase"/>
    <property type="match status" value="1"/>
</dbReference>
<dbReference type="RefSeq" id="WP_388008200.1">
    <property type="nucleotide sequence ID" value="NZ_JBHUEE010000007.1"/>
</dbReference>
<name>A0ABW4LA50_9MICO</name>
<keyword evidence="4" id="KW-0808">Transferase</keyword>
<dbReference type="Pfam" id="PF00285">
    <property type="entry name" value="Citrate_synt"/>
    <property type="match status" value="1"/>
</dbReference>
<comment type="pathway">
    <text evidence="1">Carbohydrate metabolism; tricarboxylic acid cycle.</text>
</comment>
<evidence type="ECO:0000256" key="3">
    <source>
        <dbReference type="ARBA" id="ARBA00012972"/>
    </source>
</evidence>
<dbReference type="Proteomes" id="UP001597277">
    <property type="component" value="Unassembled WGS sequence"/>
</dbReference>
<dbReference type="InterPro" id="IPR016142">
    <property type="entry name" value="Citrate_synth-like_lrg_a-sub"/>
</dbReference>
<gene>
    <name evidence="6" type="ORF">ACFSE6_13880</name>
</gene>
<dbReference type="Gene3D" id="1.10.580.10">
    <property type="entry name" value="Citrate Synthase, domain 1"/>
    <property type="match status" value="1"/>
</dbReference>
<dbReference type="PANTHER" id="PTHR11739:SF4">
    <property type="entry name" value="CITRATE SYNTHASE, PEROXISOMAL"/>
    <property type="match status" value="1"/>
</dbReference>
<evidence type="ECO:0000256" key="2">
    <source>
        <dbReference type="ARBA" id="ARBA00010566"/>
    </source>
</evidence>
<reference evidence="7" key="1">
    <citation type="journal article" date="2019" name="Int. J. Syst. Evol. Microbiol.">
        <title>The Global Catalogue of Microorganisms (GCM) 10K type strain sequencing project: providing services to taxonomists for standard genome sequencing and annotation.</title>
        <authorList>
            <consortium name="The Broad Institute Genomics Platform"/>
            <consortium name="The Broad Institute Genome Sequencing Center for Infectious Disease"/>
            <person name="Wu L."/>
            <person name="Ma J."/>
        </authorList>
    </citation>
    <scope>NUCLEOTIDE SEQUENCE [LARGE SCALE GENOMIC DNA]</scope>
    <source>
        <strain evidence="7">JCM 17130</strain>
    </source>
</reference>
<dbReference type="PANTHER" id="PTHR11739">
    <property type="entry name" value="CITRATE SYNTHASE"/>
    <property type="match status" value="1"/>
</dbReference>
<keyword evidence="7" id="KW-1185">Reference proteome</keyword>
<comment type="caution">
    <text evidence="6">The sequence shown here is derived from an EMBL/GenBank/DDBJ whole genome shotgun (WGS) entry which is preliminary data.</text>
</comment>
<feature type="compositionally biased region" description="Low complexity" evidence="5">
    <location>
        <begin position="190"/>
        <end position="202"/>
    </location>
</feature>
<evidence type="ECO:0000256" key="5">
    <source>
        <dbReference type="SAM" id="MobiDB-lite"/>
    </source>
</evidence>
<dbReference type="InterPro" id="IPR016143">
    <property type="entry name" value="Citrate_synth-like_sm_a-sub"/>
</dbReference>
<evidence type="ECO:0000313" key="6">
    <source>
        <dbReference type="EMBL" id="MFD1718931.1"/>
    </source>
</evidence>
<dbReference type="EC" id="2.3.3.16" evidence="3"/>
<sequence length="401" mass="41677">MSGHFTTAQAAQALGVRQSTVYAYVSRGVLRRTTRVVDGQRISLFDRDEVLGLASQHARPRAGALTTLIESDVTTLAPSGRLAFRGQDVATLAAQPFEEAACIVWDVPADPWPPLADPMSAAVDRGVPGSVTFPPDRIQLAVTLAAPMDPQRTDLSLPHVVAAAQQAIRVGARTAGTSAPDASARPVRQGGAAPDDAAGHAAAATDTAVAPMLWHGLTGRAAGTEELAALETALVVLMDHELAASTLAARVAASTHADPWSCILAGLAALRGPRHGAASRDATAMLRTWLDRGEAPQAPNAGFGHVVYETTDPRAEIVLNRVAAVSPDVAEAVDTLSVQVARRHGRLPNVDLALAALAVACDLPDGAGQAIFMIARTVGFAAHIAEEYPHGPRFRPRAVGS</sequence>